<name>A0A0F9WHF2_9MICR</name>
<dbReference type="RefSeq" id="XP_024331797.1">
    <property type="nucleotide sequence ID" value="XM_024476269.1"/>
</dbReference>
<dbReference type="OrthoDB" id="10251185at2759"/>
<evidence type="ECO:0000313" key="7">
    <source>
        <dbReference type="EMBL" id="KKO76055.1"/>
    </source>
</evidence>
<reference evidence="7 8" key="1">
    <citation type="journal article" date="2015" name="Environ. Microbiol.">
        <title>Genome analyses suggest the presence of polyploidy and recent human-driven expansions in eight global populations of the honeybee pathogen Nosema ceranae.</title>
        <authorList>
            <person name="Pelin A."/>
            <person name="Selman M."/>
            <person name="Aris-Brosou S."/>
            <person name="Farinelli L."/>
            <person name="Corradi N."/>
        </authorList>
    </citation>
    <scope>NUCLEOTIDE SEQUENCE [LARGE SCALE GENOMIC DNA]</scope>
    <source>
        <strain evidence="7 8">PA08 1199</strain>
    </source>
</reference>
<dbReference type="GO" id="GO:0005634">
    <property type="term" value="C:nucleus"/>
    <property type="evidence" value="ECO:0007669"/>
    <property type="project" value="TreeGrafter"/>
</dbReference>
<dbReference type="GO" id="GO:0005737">
    <property type="term" value="C:cytoplasm"/>
    <property type="evidence" value="ECO:0007669"/>
    <property type="project" value="TreeGrafter"/>
</dbReference>
<accession>A0A0F9WHF2</accession>
<dbReference type="InterPro" id="IPR027417">
    <property type="entry name" value="P-loop_NTPase"/>
</dbReference>
<dbReference type="PANTHER" id="PTHR12595:SF0">
    <property type="entry name" value="ADENYLATE KINASE ISOENZYME 6"/>
    <property type="match status" value="1"/>
</dbReference>
<comment type="caution">
    <text evidence="7">The sequence shown here is derived from an EMBL/GenBank/DDBJ whole genome shotgun (WGS) entry which is preliminary data.</text>
</comment>
<dbReference type="InterPro" id="IPR020618">
    <property type="entry name" value="Adenyl_kinase_AK6"/>
</dbReference>
<dbReference type="GO" id="GO:0005524">
    <property type="term" value="F:ATP binding"/>
    <property type="evidence" value="ECO:0007669"/>
    <property type="project" value="UniProtKB-KW"/>
</dbReference>
<protein>
    <submittedName>
        <fullName evidence="7">Nucleotide kinase</fullName>
    </submittedName>
</protein>
<keyword evidence="1" id="KW-0690">Ribosome biogenesis</keyword>
<evidence type="ECO:0000256" key="6">
    <source>
        <dbReference type="ARBA" id="ARBA00022840"/>
    </source>
</evidence>
<sequence>MKILITGTPGAGKTTLSKEIHELYKIPYIEVSNYIIQNNLYKGKSKKFDSSLFDDNVVREHFKNYLKDKNSFIIDTHSPSVFDFINFDLSYVLKVSTDVLYTRLRQRGYKNSKIKENISCEIFEVIEDDLNGMKIPFYLVGDEEGYLTKDDVISQIGKNILNKHI</sequence>
<dbReference type="GO" id="GO:0006364">
    <property type="term" value="P:rRNA processing"/>
    <property type="evidence" value="ECO:0007669"/>
    <property type="project" value="UniProtKB-KW"/>
</dbReference>
<keyword evidence="2" id="KW-0698">rRNA processing</keyword>
<keyword evidence="6" id="KW-0067">ATP-binding</keyword>
<dbReference type="GO" id="GO:0004017">
    <property type="term" value="F:AMP kinase activity"/>
    <property type="evidence" value="ECO:0007669"/>
    <property type="project" value="InterPro"/>
</dbReference>
<evidence type="ECO:0000256" key="2">
    <source>
        <dbReference type="ARBA" id="ARBA00022552"/>
    </source>
</evidence>
<dbReference type="VEuPathDB" id="MicrosporidiaDB:AAJ76_700020577"/>
<keyword evidence="4" id="KW-0547">Nucleotide-binding</keyword>
<keyword evidence="8" id="KW-1185">Reference proteome</keyword>
<evidence type="ECO:0000256" key="4">
    <source>
        <dbReference type="ARBA" id="ARBA00022741"/>
    </source>
</evidence>
<proteinExistence type="predicted"/>
<evidence type="ECO:0000313" key="8">
    <source>
        <dbReference type="Proteomes" id="UP000034350"/>
    </source>
</evidence>
<dbReference type="Gene3D" id="3.40.50.300">
    <property type="entry name" value="P-loop containing nucleotide triphosphate hydrolases"/>
    <property type="match status" value="1"/>
</dbReference>
<dbReference type="EMBL" id="JPQZ01000007">
    <property type="protein sequence ID" value="KKO76055.1"/>
    <property type="molecule type" value="Genomic_DNA"/>
</dbReference>
<keyword evidence="5 7" id="KW-0418">Kinase</keyword>
<keyword evidence="3" id="KW-0808">Transferase</keyword>
<dbReference type="VEuPathDB" id="MicrosporidiaDB:G9O61_00g005240"/>
<dbReference type="SUPFAM" id="SSF52540">
    <property type="entry name" value="P-loop containing nucleoside triphosphate hydrolases"/>
    <property type="match status" value="1"/>
</dbReference>
<dbReference type="PANTHER" id="PTHR12595">
    <property type="entry name" value="POS9-ACTIVATING FACTOR FAP7-RELATED"/>
    <property type="match status" value="1"/>
</dbReference>
<dbReference type="AlphaFoldDB" id="A0A0F9WHF2"/>
<dbReference type="GeneID" id="36321221"/>
<dbReference type="Proteomes" id="UP000034350">
    <property type="component" value="Unassembled WGS sequence"/>
</dbReference>
<organism evidence="7 8">
    <name type="scientific">Vairimorpha ceranae</name>
    <dbReference type="NCBI Taxonomy" id="40302"/>
    <lineage>
        <taxon>Eukaryota</taxon>
        <taxon>Fungi</taxon>
        <taxon>Fungi incertae sedis</taxon>
        <taxon>Microsporidia</taxon>
        <taxon>Nosematidae</taxon>
        <taxon>Vairimorpha</taxon>
    </lineage>
</organism>
<evidence type="ECO:0000256" key="3">
    <source>
        <dbReference type="ARBA" id="ARBA00022679"/>
    </source>
</evidence>
<gene>
    <name evidence="7" type="ORF">AAJ76_700020577</name>
</gene>
<evidence type="ECO:0000256" key="1">
    <source>
        <dbReference type="ARBA" id="ARBA00022517"/>
    </source>
</evidence>
<evidence type="ECO:0000256" key="5">
    <source>
        <dbReference type="ARBA" id="ARBA00022777"/>
    </source>
</evidence>
<dbReference type="Pfam" id="PF13238">
    <property type="entry name" value="AAA_18"/>
    <property type="match status" value="1"/>
</dbReference>
<dbReference type="GO" id="GO:0016887">
    <property type="term" value="F:ATP hydrolysis activity"/>
    <property type="evidence" value="ECO:0007669"/>
    <property type="project" value="InterPro"/>
</dbReference>